<evidence type="ECO:0000313" key="4">
    <source>
        <dbReference type="EMBL" id="SOD37731.1"/>
    </source>
</evidence>
<dbReference type="Pfam" id="PF12833">
    <property type="entry name" value="HTH_18"/>
    <property type="match status" value="1"/>
</dbReference>
<sequence length="333" mass="36593">MTNSVQFAPKTPGAASPIKVGIVVFDDIIPFHLSVPCAVFEKAEQDDGSLCYQLMICATHPGPLKTNSGFSIVAEHGLAQLADVDMVVVPSWSDPAVQPPPALLQALQQAAQRGAQVVGLCLGAFVLGAAGLLSQRRATTHWRWMADFERLYPDVAIDRDVLYIDEGQIVTSAGTAASIDCCLHLVREQCGVDVANSVARMLVVPPHRQGGQAQYIEQPVYHSAGNDRFMSALSWATENLQQALTLEQLAEKALMSRRSFTRRFNQTTGGCFSAWLVNQRLALAQRFLEKTDQPVELIAEKAGFSSPLMLRRHFKKQLNTSPLQYRKTFRGRS</sequence>
<dbReference type="InterPro" id="IPR009057">
    <property type="entry name" value="Homeodomain-like_sf"/>
</dbReference>
<dbReference type="GO" id="GO:0003700">
    <property type="term" value="F:DNA-binding transcription factor activity"/>
    <property type="evidence" value="ECO:0007669"/>
    <property type="project" value="InterPro"/>
</dbReference>
<evidence type="ECO:0000313" key="5">
    <source>
        <dbReference type="Proteomes" id="UP000219271"/>
    </source>
</evidence>
<dbReference type="EMBL" id="OCMY01000001">
    <property type="protein sequence ID" value="SOD37731.1"/>
    <property type="molecule type" value="Genomic_DNA"/>
</dbReference>
<dbReference type="OrthoDB" id="9803764at2"/>
<evidence type="ECO:0000256" key="2">
    <source>
        <dbReference type="ARBA" id="ARBA00023163"/>
    </source>
</evidence>
<name>A0A286BUA3_9GAMM</name>
<dbReference type="AlphaFoldDB" id="A0A286BUA3"/>
<dbReference type="InterPro" id="IPR052158">
    <property type="entry name" value="INH-QAR"/>
</dbReference>
<dbReference type="Gene3D" id="1.10.10.60">
    <property type="entry name" value="Homeodomain-like"/>
    <property type="match status" value="1"/>
</dbReference>
<feature type="domain" description="HTH araC/xylS-type" evidence="3">
    <location>
        <begin position="230"/>
        <end position="328"/>
    </location>
</feature>
<keyword evidence="2" id="KW-0804">Transcription</keyword>
<dbReference type="Pfam" id="PF01965">
    <property type="entry name" value="DJ-1_PfpI"/>
    <property type="match status" value="1"/>
</dbReference>
<dbReference type="CDD" id="cd03137">
    <property type="entry name" value="GATase1_AraC_1"/>
    <property type="match status" value="1"/>
</dbReference>
<dbReference type="PANTHER" id="PTHR43130">
    <property type="entry name" value="ARAC-FAMILY TRANSCRIPTIONAL REGULATOR"/>
    <property type="match status" value="1"/>
</dbReference>
<dbReference type="Gene3D" id="3.40.50.880">
    <property type="match status" value="1"/>
</dbReference>
<dbReference type="PANTHER" id="PTHR43130:SF3">
    <property type="entry name" value="HTH-TYPE TRANSCRIPTIONAL REGULATOR RV1931C"/>
    <property type="match status" value="1"/>
</dbReference>
<dbReference type="GO" id="GO:0043565">
    <property type="term" value="F:sequence-specific DNA binding"/>
    <property type="evidence" value="ECO:0007669"/>
    <property type="project" value="InterPro"/>
</dbReference>
<organism evidence="4 5">
    <name type="scientific">Candidatus Pantoea floridensis</name>
    <dbReference type="NCBI Taxonomy" id="1938870"/>
    <lineage>
        <taxon>Bacteria</taxon>
        <taxon>Pseudomonadati</taxon>
        <taxon>Pseudomonadota</taxon>
        <taxon>Gammaproteobacteria</taxon>
        <taxon>Enterobacterales</taxon>
        <taxon>Erwiniaceae</taxon>
        <taxon>Pantoea</taxon>
    </lineage>
</organism>
<dbReference type="Proteomes" id="UP000219271">
    <property type="component" value="Unassembled WGS sequence"/>
</dbReference>
<keyword evidence="1" id="KW-0805">Transcription regulation</keyword>
<evidence type="ECO:0000256" key="1">
    <source>
        <dbReference type="ARBA" id="ARBA00023015"/>
    </source>
</evidence>
<dbReference type="InterPro" id="IPR029062">
    <property type="entry name" value="Class_I_gatase-like"/>
</dbReference>
<protein>
    <submittedName>
        <fullName evidence="4">Transcriptional regulator, AraC family with amidase-like domain</fullName>
    </submittedName>
</protein>
<dbReference type="SUPFAM" id="SSF46689">
    <property type="entry name" value="Homeodomain-like"/>
    <property type="match status" value="2"/>
</dbReference>
<dbReference type="SUPFAM" id="SSF52317">
    <property type="entry name" value="Class I glutamine amidotransferase-like"/>
    <property type="match status" value="1"/>
</dbReference>
<dbReference type="RefSeq" id="WP_097095745.1">
    <property type="nucleotide sequence ID" value="NZ_OCMY01000001.1"/>
</dbReference>
<dbReference type="SMART" id="SM00342">
    <property type="entry name" value="HTH_ARAC"/>
    <property type="match status" value="1"/>
</dbReference>
<gene>
    <name evidence="4" type="ORF">SAMN06273570_2100</name>
</gene>
<accession>A0A286BUA3</accession>
<dbReference type="InterPro" id="IPR002818">
    <property type="entry name" value="DJ-1/PfpI"/>
</dbReference>
<keyword evidence="5" id="KW-1185">Reference proteome</keyword>
<evidence type="ECO:0000259" key="3">
    <source>
        <dbReference type="PROSITE" id="PS01124"/>
    </source>
</evidence>
<dbReference type="InterPro" id="IPR018060">
    <property type="entry name" value="HTH_AraC"/>
</dbReference>
<proteinExistence type="predicted"/>
<reference evidence="5" key="1">
    <citation type="submission" date="2017-09" db="EMBL/GenBank/DDBJ databases">
        <authorList>
            <person name="Varghese N."/>
            <person name="Submissions S."/>
        </authorList>
    </citation>
    <scope>NUCLEOTIDE SEQUENCE [LARGE SCALE GENOMIC DNA]</scope>
    <source>
        <strain evidence="5">JKS000234</strain>
    </source>
</reference>
<dbReference type="PROSITE" id="PS01124">
    <property type="entry name" value="HTH_ARAC_FAMILY_2"/>
    <property type="match status" value="1"/>
</dbReference>